<dbReference type="InterPro" id="IPR036397">
    <property type="entry name" value="RNaseH_sf"/>
</dbReference>
<evidence type="ECO:0000256" key="14">
    <source>
        <dbReference type="ARBA" id="ARBA00023242"/>
    </source>
</evidence>
<keyword evidence="11" id="KW-0694">RNA-binding</keyword>
<feature type="region of interest" description="Disordered" evidence="15">
    <location>
        <begin position="581"/>
        <end position="621"/>
    </location>
</feature>
<dbReference type="GO" id="GO:0003723">
    <property type="term" value="F:RNA binding"/>
    <property type="evidence" value="ECO:0007669"/>
    <property type="project" value="UniProtKB-KW"/>
</dbReference>
<keyword evidence="12" id="KW-0805">Transcription regulation</keyword>
<evidence type="ECO:0000313" key="16">
    <source>
        <dbReference type="Proteomes" id="UP000035681"/>
    </source>
</evidence>
<comment type="subcellular location">
    <subcellularLocation>
        <location evidence="3">Cytoplasm</location>
    </subcellularLocation>
    <subcellularLocation>
        <location evidence="2">Nucleus</location>
    </subcellularLocation>
</comment>
<evidence type="ECO:0000256" key="8">
    <source>
        <dbReference type="ARBA" id="ARBA00022723"/>
    </source>
</evidence>
<evidence type="ECO:0000256" key="3">
    <source>
        <dbReference type="ARBA" id="ARBA00004496"/>
    </source>
</evidence>
<evidence type="ECO:0000313" key="17">
    <source>
        <dbReference type="WBParaSite" id="TCONS_00012004.p1"/>
    </source>
</evidence>
<dbReference type="InterPro" id="IPR006941">
    <property type="entry name" value="RNase_CAF1"/>
</dbReference>
<keyword evidence="8" id="KW-0479">Metal-binding</keyword>
<evidence type="ECO:0000256" key="2">
    <source>
        <dbReference type="ARBA" id="ARBA00004123"/>
    </source>
</evidence>
<keyword evidence="13" id="KW-0804">Transcription</keyword>
<sequence length="621" mass="70651">HSKLFKMAPTDESLNNKDITIIDVWKHNLLEEGAKICQIIKDYNYVGMDTEFPGVVATPVGPFKKKEDFNYQQVSCNVNMLKLIQVGLTFMNFKGELPPGNPVFQFNFVFDLQDDMYSTESIDLLNNCGINFSKHKVNGISMHEFGELLTTCGLLTDRNIKWLTFSSGYDFGYLFRAVLTRHLPSDEKEFFKLLHGLFPTIIDIKCLLMQPGPMSVNLRGGLQEIAAMLHIERYGLQHQAGSDSLLTGNAYFALRRKFFSNNWDEIFETINGELYGLGNTLSNESSNAESHRSTPECGYRINVPSYNLDAREAVKNKNITIIDVWRHNLLEEGAKICRIIKDYNYVGMDTEFPGVVATPVGPFRKKEDFNYQQVSCNVNMLKLIQVGLTFMNFKGELPPGNPVFQFNFVFDLQDDMYSTESIDLLNNCGINFSKHKVNGISMHEFGELLTTCGLLTDRNINWLTFSSGYDFGYLIRAVLTRQLPSDEKEFFKLLRRLFPTIIDIKCLLMQPGPMSVNLRGGLQEVAAMLHIERYGAQHQAGSDSLLTGNAYFALREKFFSDNWEEIFETINGELYGLGNTLSNENSSTGPYRPTPENGKRNGEVYFNSPFHSNKRDSPAYY</sequence>
<dbReference type="GO" id="GO:0005634">
    <property type="term" value="C:nucleus"/>
    <property type="evidence" value="ECO:0007669"/>
    <property type="project" value="UniProtKB-SubCell"/>
</dbReference>
<dbReference type="InterPro" id="IPR039637">
    <property type="entry name" value="CNOT7/CNOT8/Pop2"/>
</dbReference>
<dbReference type="Pfam" id="PF04857">
    <property type="entry name" value="CAF1"/>
    <property type="match status" value="4"/>
</dbReference>
<evidence type="ECO:0000256" key="9">
    <source>
        <dbReference type="ARBA" id="ARBA00022801"/>
    </source>
</evidence>
<keyword evidence="9" id="KW-0378">Hydrolase</keyword>
<dbReference type="Proteomes" id="UP000035681">
    <property type="component" value="Unplaced"/>
</dbReference>
<organism evidence="16 17">
    <name type="scientific">Strongyloides stercoralis</name>
    <name type="common">Threadworm</name>
    <dbReference type="NCBI Taxonomy" id="6248"/>
    <lineage>
        <taxon>Eukaryota</taxon>
        <taxon>Metazoa</taxon>
        <taxon>Ecdysozoa</taxon>
        <taxon>Nematoda</taxon>
        <taxon>Chromadorea</taxon>
        <taxon>Rhabditida</taxon>
        <taxon>Tylenchina</taxon>
        <taxon>Panagrolaimomorpha</taxon>
        <taxon>Strongyloidoidea</taxon>
        <taxon>Strongyloididae</taxon>
        <taxon>Strongyloides</taxon>
    </lineage>
</organism>
<evidence type="ECO:0000256" key="6">
    <source>
        <dbReference type="ARBA" id="ARBA00022490"/>
    </source>
</evidence>
<dbReference type="GO" id="GO:0004535">
    <property type="term" value="F:poly(A)-specific ribonuclease activity"/>
    <property type="evidence" value="ECO:0007669"/>
    <property type="project" value="UniProtKB-EC"/>
</dbReference>
<keyword evidence="6" id="KW-0963">Cytoplasm</keyword>
<keyword evidence="10" id="KW-0269">Exonuclease</keyword>
<comment type="similarity">
    <text evidence="4">Belongs to the CAF1 family.</text>
</comment>
<keyword evidence="16" id="KW-1185">Reference proteome</keyword>
<evidence type="ECO:0000256" key="4">
    <source>
        <dbReference type="ARBA" id="ARBA00008372"/>
    </source>
</evidence>
<evidence type="ECO:0000256" key="7">
    <source>
        <dbReference type="ARBA" id="ARBA00022722"/>
    </source>
</evidence>
<evidence type="ECO:0000256" key="11">
    <source>
        <dbReference type="ARBA" id="ARBA00022884"/>
    </source>
</evidence>
<comment type="catalytic activity">
    <reaction evidence="1">
        <text>Exonucleolytic cleavage of poly(A) to 5'-AMP.</text>
        <dbReference type="EC" id="3.1.13.4"/>
    </reaction>
</comment>
<dbReference type="InterPro" id="IPR012337">
    <property type="entry name" value="RNaseH-like_sf"/>
</dbReference>
<dbReference type="PANTHER" id="PTHR10797">
    <property type="entry name" value="CCR4-NOT TRANSCRIPTION COMPLEX SUBUNIT"/>
    <property type="match status" value="1"/>
</dbReference>
<evidence type="ECO:0000256" key="12">
    <source>
        <dbReference type="ARBA" id="ARBA00023015"/>
    </source>
</evidence>
<dbReference type="WBParaSite" id="TCONS_00012004.p1">
    <property type="protein sequence ID" value="TCONS_00012004.p1"/>
    <property type="gene ID" value="XLOC_007223"/>
</dbReference>
<dbReference type="GO" id="GO:0005737">
    <property type="term" value="C:cytoplasm"/>
    <property type="evidence" value="ECO:0007669"/>
    <property type="project" value="UniProtKB-SubCell"/>
</dbReference>
<dbReference type="AlphaFoldDB" id="A0AAF5DGC0"/>
<protein>
    <recommendedName>
        <fullName evidence="5">poly(A)-specific ribonuclease</fullName>
        <ecNumber evidence="5">3.1.13.4</ecNumber>
    </recommendedName>
</protein>
<dbReference type="SUPFAM" id="SSF53098">
    <property type="entry name" value="Ribonuclease H-like"/>
    <property type="match status" value="2"/>
</dbReference>
<dbReference type="Gene3D" id="3.30.420.10">
    <property type="entry name" value="Ribonuclease H-like superfamily/Ribonuclease H"/>
    <property type="match status" value="2"/>
</dbReference>
<evidence type="ECO:0000256" key="10">
    <source>
        <dbReference type="ARBA" id="ARBA00022839"/>
    </source>
</evidence>
<evidence type="ECO:0000256" key="1">
    <source>
        <dbReference type="ARBA" id="ARBA00001663"/>
    </source>
</evidence>
<evidence type="ECO:0000256" key="13">
    <source>
        <dbReference type="ARBA" id="ARBA00023163"/>
    </source>
</evidence>
<keyword evidence="14" id="KW-0539">Nucleus</keyword>
<name>A0AAF5DGC0_STRER</name>
<evidence type="ECO:0000256" key="5">
    <source>
        <dbReference type="ARBA" id="ARBA00012161"/>
    </source>
</evidence>
<dbReference type="GO" id="GO:0030014">
    <property type="term" value="C:CCR4-NOT complex"/>
    <property type="evidence" value="ECO:0007669"/>
    <property type="project" value="InterPro"/>
</dbReference>
<dbReference type="EC" id="3.1.13.4" evidence="5"/>
<accession>A0AAF5DGC0</accession>
<dbReference type="GO" id="GO:0046872">
    <property type="term" value="F:metal ion binding"/>
    <property type="evidence" value="ECO:0007669"/>
    <property type="project" value="UniProtKB-KW"/>
</dbReference>
<proteinExistence type="inferred from homology"/>
<reference evidence="17" key="1">
    <citation type="submission" date="2024-02" db="UniProtKB">
        <authorList>
            <consortium name="WormBaseParasite"/>
        </authorList>
    </citation>
    <scope>IDENTIFICATION</scope>
</reference>
<keyword evidence="7" id="KW-0540">Nuclease</keyword>
<evidence type="ECO:0000256" key="15">
    <source>
        <dbReference type="SAM" id="MobiDB-lite"/>
    </source>
</evidence>